<name>A0A937K3C1_9BACT</name>
<gene>
    <name evidence="1" type="ORF">JL102_21865</name>
</gene>
<evidence type="ECO:0000313" key="2">
    <source>
        <dbReference type="Proteomes" id="UP000659388"/>
    </source>
</evidence>
<dbReference type="Proteomes" id="UP000659388">
    <property type="component" value="Unassembled WGS sequence"/>
</dbReference>
<comment type="caution">
    <text evidence="1">The sequence shown here is derived from an EMBL/GenBank/DDBJ whole genome shotgun (WGS) entry which is preliminary data.</text>
</comment>
<evidence type="ECO:0000313" key="1">
    <source>
        <dbReference type="EMBL" id="MBL3658812.1"/>
    </source>
</evidence>
<dbReference type="RefSeq" id="WP_202246603.1">
    <property type="nucleotide sequence ID" value="NZ_JAESIY010000017.1"/>
</dbReference>
<keyword evidence="2" id="KW-1185">Reference proteome</keyword>
<accession>A0A937K3C1</accession>
<proteinExistence type="predicted"/>
<sequence length="93" mass="11201">MGSEKAMRGVFRLYTGSYASDFYSYIVWYMYKGRSLPLGEVFDEYREKDRKERIERKIRPSYKSAFNKRNVQPEATELASFYYGHYKGFTRCQ</sequence>
<reference evidence="1" key="1">
    <citation type="submission" date="2021-01" db="EMBL/GenBank/DDBJ databases">
        <title>Fulvivirga kasyanovii gen. nov., sp nov., a novel member of the phylum Bacteroidetes isolated from seawater in a mussel farm.</title>
        <authorList>
            <person name="Zhao L.-H."/>
            <person name="Wang Z.-J."/>
        </authorList>
    </citation>
    <scope>NUCLEOTIDE SEQUENCE</scope>
    <source>
        <strain evidence="1">2943</strain>
    </source>
</reference>
<dbReference type="AlphaFoldDB" id="A0A937K3C1"/>
<organism evidence="1 2">
    <name type="scientific">Fulvivirga sediminis</name>
    <dbReference type="NCBI Taxonomy" id="2803949"/>
    <lineage>
        <taxon>Bacteria</taxon>
        <taxon>Pseudomonadati</taxon>
        <taxon>Bacteroidota</taxon>
        <taxon>Cytophagia</taxon>
        <taxon>Cytophagales</taxon>
        <taxon>Fulvivirgaceae</taxon>
        <taxon>Fulvivirga</taxon>
    </lineage>
</organism>
<protein>
    <submittedName>
        <fullName evidence="1">Uncharacterized protein</fullName>
    </submittedName>
</protein>
<dbReference type="EMBL" id="JAESIY010000017">
    <property type="protein sequence ID" value="MBL3658812.1"/>
    <property type="molecule type" value="Genomic_DNA"/>
</dbReference>